<sequence>CDAVADATASAILRPQLRMRTAI</sequence>
<feature type="non-terminal residue" evidence="1">
    <location>
        <position position="1"/>
    </location>
</feature>
<dbReference type="EMBL" id="ASHM01177260">
    <property type="protein sequence ID" value="PNX65284.1"/>
    <property type="molecule type" value="Genomic_DNA"/>
</dbReference>
<comment type="caution">
    <text evidence="1">The sequence shown here is derived from an EMBL/GenBank/DDBJ whole genome shotgun (WGS) entry which is preliminary data.</text>
</comment>
<gene>
    <name evidence="1" type="ORF">L195_g062517</name>
</gene>
<proteinExistence type="predicted"/>
<name>A0A2K3KG59_TRIPR</name>
<accession>A0A2K3KG59</accession>
<evidence type="ECO:0000313" key="2">
    <source>
        <dbReference type="Proteomes" id="UP000236291"/>
    </source>
</evidence>
<reference evidence="1 2" key="2">
    <citation type="journal article" date="2017" name="Front. Plant Sci.">
        <title>Gene Classification and Mining of Molecular Markers Useful in Red Clover (Trifolium pratense) Breeding.</title>
        <authorList>
            <person name="Istvanek J."/>
            <person name="Dluhosova J."/>
            <person name="Dluhos P."/>
            <person name="Patkova L."/>
            <person name="Nedelnik J."/>
            <person name="Repkova J."/>
        </authorList>
    </citation>
    <scope>NUCLEOTIDE SEQUENCE [LARGE SCALE GENOMIC DNA]</scope>
    <source>
        <strain evidence="2">cv. Tatra</strain>
        <tissue evidence="1">Young leaves</tissue>
    </source>
</reference>
<organism evidence="1 2">
    <name type="scientific">Trifolium pratense</name>
    <name type="common">Red clover</name>
    <dbReference type="NCBI Taxonomy" id="57577"/>
    <lineage>
        <taxon>Eukaryota</taxon>
        <taxon>Viridiplantae</taxon>
        <taxon>Streptophyta</taxon>
        <taxon>Embryophyta</taxon>
        <taxon>Tracheophyta</taxon>
        <taxon>Spermatophyta</taxon>
        <taxon>Magnoliopsida</taxon>
        <taxon>eudicotyledons</taxon>
        <taxon>Gunneridae</taxon>
        <taxon>Pentapetalae</taxon>
        <taxon>rosids</taxon>
        <taxon>fabids</taxon>
        <taxon>Fabales</taxon>
        <taxon>Fabaceae</taxon>
        <taxon>Papilionoideae</taxon>
        <taxon>50 kb inversion clade</taxon>
        <taxon>NPAAA clade</taxon>
        <taxon>Hologalegina</taxon>
        <taxon>IRL clade</taxon>
        <taxon>Trifolieae</taxon>
        <taxon>Trifolium</taxon>
    </lineage>
</organism>
<protein>
    <submittedName>
        <fullName evidence="1">Uncharacterized protein</fullName>
    </submittedName>
</protein>
<evidence type="ECO:0000313" key="1">
    <source>
        <dbReference type="EMBL" id="PNX65284.1"/>
    </source>
</evidence>
<dbReference type="Proteomes" id="UP000236291">
    <property type="component" value="Unassembled WGS sequence"/>
</dbReference>
<reference evidence="1 2" key="1">
    <citation type="journal article" date="2014" name="Am. J. Bot.">
        <title>Genome assembly and annotation for red clover (Trifolium pratense; Fabaceae).</title>
        <authorList>
            <person name="Istvanek J."/>
            <person name="Jaros M."/>
            <person name="Krenek A."/>
            <person name="Repkova J."/>
        </authorList>
    </citation>
    <scope>NUCLEOTIDE SEQUENCE [LARGE SCALE GENOMIC DNA]</scope>
    <source>
        <strain evidence="2">cv. Tatra</strain>
        <tissue evidence="1">Young leaves</tissue>
    </source>
</reference>
<dbReference type="AlphaFoldDB" id="A0A2K3KG59"/>